<dbReference type="EMBL" id="AP028909">
    <property type="protein sequence ID" value="BES87764.1"/>
    <property type="molecule type" value="Genomic_DNA"/>
</dbReference>
<evidence type="ECO:0000313" key="2">
    <source>
        <dbReference type="Proteomes" id="UP001307889"/>
    </source>
</evidence>
<accession>A0ABN7A9E7</accession>
<organism evidence="1 2">
    <name type="scientific">Nesidiocoris tenuis</name>
    <dbReference type="NCBI Taxonomy" id="355587"/>
    <lineage>
        <taxon>Eukaryota</taxon>
        <taxon>Metazoa</taxon>
        <taxon>Ecdysozoa</taxon>
        <taxon>Arthropoda</taxon>
        <taxon>Hexapoda</taxon>
        <taxon>Insecta</taxon>
        <taxon>Pterygota</taxon>
        <taxon>Neoptera</taxon>
        <taxon>Paraneoptera</taxon>
        <taxon>Hemiptera</taxon>
        <taxon>Heteroptera</taxon>
        <taxon>Panheteroptera</taxon>
        <taxon>Cimicomorpha</taxon>
        <taxon>Miridae</taxon>
        <taxon>Dicyphina</taxon>
        <taxon>Nesidiocoris</taxon>
    </lineage>
</organism>
<protein>
    <submittedName>
        <fullName evidence="1">Uncharacterized protein</fullName>
    </submittedName>
</protein>
<dbReference type="Proteomes" id="UP001307889">
    <property type="component" value="Chromosome 1"/>
</dbReference>
<reference evidence="1 2" key="1">
    <citation type="submission" date="2023-09" db="EMBL/GenBank/DDBJ databases">
        <title>Nesidiocoris tenuis whole genome shotgun sequence.</title>
        <authorList>
            <person name="Shibata T."/>
            <person name="Shimoda M."/>
            <person name="Kobayashi T."/>
            <person name="Uehara T."/>
        </authorList>
    </citation>
    <scope>NUCLEOTIDE SEQUENCE [LARGE SCALE GENOMIC DNA]</scope>
    <source>
        <strain evidence="1 2">Japan</strain>
    </source>
</reference>
<name>A0ABN7A9E7_9HEMI</name>
<gene>
    <name evidence="1" type="ORF">NTJ_00570</name>
</gene>
<proteinExistence type="predicted"/>
<evidence type="ECO:0000313" key="1">
    <source>
        <dbReference type="EMBL" id="BES87764.1"/>
    </source>
</evidence>
<keyword evidence="2" id="KW-1185">Reference proteome</keyword>
<sequence>MASRKMDAKRPKSPVKDKFVPQEAADVSLAVSSTLDQKLRGRLPFLAQPGKETYSKKFEKRAAVRVYPYSVGSSEQTSHTTQKR</sequence>